<evidence type="ECO:0000256" key="5">
    <source>
        <dbReference type="ARBA" id="ARBA00022723"/>
    </source>
</evidence>
<evidence type="ECO:0000313" key="12">
    <source>
        <dbReference type="EMBL" id="QSO47878.1"/>
    </source>
</evidence>
<evidence type="ECO:0000256" key="9">
    <source>
        <dbReference type="ARBA" id="ARBA00048540"/>
    </source>
</evidence>
<proteinExistence type="inferred from homology"/>
<dbReference type="PANTHER" id="PTHR30040:SF2">
    <property type="entry name" value="FAD:PROTEIN FMN TRANSFERASE"/>
    <property type="match status" value="1"/>
</dbReference>
<evidence type="ECO:0000256" key="10">
    <source>
        <dbReference type="PIRNR" id="PIRNR006268"/>
    </source>
</evidence>
<reference evidence="12 13" key="1">
    <citation type="submission" date="2021-02" db="EMBL/GenBank/DDBJ databases">
        <title>Alicyclobacillus curvatus sp. nov. and Alicyclobacillus mengziensis sp. nov., two acidophilic bacteria isolated from acid mine drainage.</title>
        <authorList>
            <person name="Huang Y."/>
        </authorList>
    </citation>
    <scope>NUCLEOTIDE SEQUENCE [LARGE SCALE GENOMIC DNA]</scope>
    <source>
        <strain evidence="12 13">S30H14</strain>
    </source>
</reference>
<dbReference type="InterPro" id="IPR003374">
    <property type="entry name" value="ApbE-like_sf"/>
</dbReference>
<dbReference type="RefSeq" id="WP_206657221.1">
    <property type="nucleotide sequence ID" value="NZ_CP071182.1"/>
</dbReference>
<keyword evidence="3 10" id="KW-0285">Flavoprotein</keyword>
<dbReference type="Gene3D" id="3.10.520.10">
    <property type="entry name" value="ApbE-like domains"/>
    <property type="match status" value="1"/>
</dbReference>
<protein>
    <recommendedName>
        <fullName evidence="2 10">FAD:protein FMN transferase</fullName>
        <ecNumber evidence="1 10">2.7.1.180</ecNumber>
    </recommendedName>
    <alternativeName>
        <fullName evidence="8 10">Flavin transferase</fullName>
    </alternativeName>
</protein>
<dbReference type="GO" id="GO:0016740">
    <property type="term" value="F:transferase activity"/>
    <property type="evidence" value="ECO:0007669"/>
    <property type="project" value="UniProtKB-UniRule"/>
</dbReference>
<evidence type="ECO:0000256" key="8">
    <source>
        <dbReference type="ARBA" id="ARBA00031306"/>
    </source>
</evidence>
<comment type="cofactor">
    <cofactor evidence="11">
        <name>Mg(2+)</name>
        <dbReference type="ChEBI" id="CHEBI:18420"/>
    </cofactor>
    <cofactor evidence="11">
        <name>Mn(2+)</name>
        <dbReference type="ChEBI" id="CHEBI:29035"/>
    </cofactor>
    <text evidence="11">Magnesium. Can also use manganese.</text>
</comment>
<evidence type="ECO:0000313" key="13">
    <source>
        <dbReference type="Proteomes" id="UP000663505"/>
    </source>
</evidence>
<keyword evidence="6 10" id="KW-0274">FAD</keyword>
<name>A0A9X7VZC4_9BACL</name>
<gene>
    <name evidence="12" type="ORF">JZ786_02215</name>
</gene>
<evidence type="ECO:0000256" key="3">
    <source>
        <dbReference type="ARBA" id="ARBA00022630"/>
    </source>
</evidence>
<evidence type="ECO:0000256" key="11">
    <source>
        <dbReference type="PIRSR" id="PIRSR006268-2"/>
    </source>
</evidence>
<comment type="catalytic activity">
    <reaction evidence="9 10">
        <text>L-threonyl-[protein] + FAD = FMN-L-threonyl-[protein] + AMP + H(+)</text>
        <dbReference type="Rhea" id="RHEA:36847"/>
        <dbReference type="Rhea" id="RHEA-COMP:11060"/>
        <dbReference type="Rhea" id="RHEA-COMP:11061"/>
        <dbReference type="ChEBI" id="CHEBI:15378"/>
        <dbReference type="ChEBI" id="CHEBI:30013"/>
        <dbReference type="ChEBI" id="CHEBI:57692"/>
        <dbReference type="ChEBI" id="CHEBI:74257"/>
        <dbReference type="ChEBI" id="CHEBI:456215"/>
        <dbReference type="EC" id="2.7.1.180"/>
    </reaction>
</comment>
<evidence type="ECO:0000256" key="6">
    <source>
        <dbReference type="ARBA" id="ARBA00022827"/>
    </source>
</evidence>
<keyword evidence="4 10" id="KW-0808">Transferase</keyword>
<dbReference type="InterPro" id="IPR024932">
    <property type="entry name" value="ApbE"/>
</dbReference>
<dbReference type="AlphaFoldDB" id="A0A9X7VZC4"/>
<dbReference type="KEGG" id="afx:JZ786_02215"/>
<dbReference type="EMBL" id="CP071182">
    <property type="protein sequence ID" value="QSO47878.1"/>
    <property type="molecule type" value="Genomic_DNA"/>
</dbReference>
<dbReference type="EC" id="2.7.1.180" evidence="1 10"/>
<dbReference type="SUPFAM" id="SSF143631">
    <property type="entry name" value="ApbE-like"/>
    <property type="match status" value="1"/>
</dbReference>
<sequence>MDAPIEVIKRVKFRAMGTQVELAAIPESHQSSLEVEQAFDAAKRRITYLEQRLSRFDQKSDVSYINSQAGRFVRVSMETVTVVELALEAYQVSQGLFCPWMGEVIEQLGYNVSFEQIDESAFGGPGGVGRFGRVSAVPVRDFTAGSLPVHVEPEENLVRIDAGYHLDLGGLAKGWIVEQAVNEFTNRGFQNIVVSAGGDLVCRGQQLGGPWTVGIANPWDDSDSLFRLDIENLALATSGTYRRRWQTNHGEVHHLLDPRTGRPSDSDVVSCSVLANRLTGAEVLAKTALLLGREQGMRWLQKQPQRGYVIITREKEVFHAWNSSMNAKSR</sequence>
<organism evidence="12 13">
    <name type="scientific">Alicyclobacillus mengziensis</name>
    <dbReference type="NCBI Taxonomy" id="2931921"/>
    <lineage>
        <taxon>Bacteria</taxon>
        <taxon>Bacillati</taxon>
        <taxon>Bacillota</taxon>
        <taxon>Bacilli</taxon>
        <taxon>Bacillales</taxon>
        <taxon>Alicyclobacillaceae</taxon>
        <taxon>Alicyclobacillus</taxon>
    </lineage>
</organism>
<dbReference type="GO" id="GO:0046872">
    <property type="term" value="F:metal ion binding"/>
    <property type="evidence" value="ECO:0007669"/>
    <property type="project" value="UniProtKB-UniRule"/>
</dbReference>
<accession>A0A9X7VZC4</accession>
<keyword evidence="5 10" id="KW-0479">Metal-binding</keyword>
<evidence type="ECO:0000256" key="1">
    <source>
        <dbReference type="ARBA" id="ARBA00011955"/>
    </source>
</evidence>
<feature type="binding site" evidence="11">
    <location>
        <position position="170"/>
    </location>
    <ligand>
        <name>Mg(2+)</name>
        <dbReference type="ChEBI" id="CHEBI:18420"/>
    </ligand>
</feature>
<dbReference type="PANTHER" id="PTHR30040">
    <property type="entry name" value="THIAMINE BIOSYNTHESIS LIPOPROTEIN APBE"/>
    <property type="match status" value="1"/>
</dbReference>
<evidence type="ECO:0000256" key="7">
    <source>
        <dbReference type="ARBA" id="ARBA00022842"/>
    </source>
</evidence>
<dbReference type="Proteomes" id="UP000663505">
    <property type="component" value="Chromosome"/>
</dbReference>
<dbReference type="PIRSF" id="PIRSF006268">
    <property type="entry name" value="ApbE"/>
    <property type="match status" value="1"/>
</dbReference>
<keyword evidence="13" id="KW-1185">Reference proteome</keyword>
<keyword evidence="7 10" id="KW-0460">Magnesium</keyword>
<evidence type="ECO:0000256" key="4">
    <source>
        <dbReference type="ARBA" id="ARBA00022679"/>
    </source>
</evidence>
<comment type="similarity">
    <text evidence="10">Belongs to the ApbE family.</text>
</comment>
<evidence type="ECO:0000256" key="2">
    <source>
        <dbReference type="ARBA" id="ARBA00016337"/>
    </source>
</evidence>
<dbReference type="Pfam" id="PF02424">
    <property type="entry name" value="ApbE"/>
    <property type="match status" value="1"/>
</dbReference>